<dbReference type="InterPro" id="IPR003718">
    <property type="entry name" value="OsmC/Ohr_fam"/>
</dbReference>
<gene>
    <name evidence="3" type="ORF">DI565_06950</name>
</gene>
<evidence type="ECO:0000313" key="4">
    <source>
        <dbReference type="Proteomes" id="UP000249577"/>
    </source>
</evidence>
<reference evidence="3 4" key="1">
    <citation type="submission" date="2017-08" db="EMBL/GenBank/DDBJ databases">
        <title>Infants hospitalized years apart are colonized by the same room-sourced microbial strains.</title>
        <authorList>
            <person name="Brooks B."/>
            <person name="Olm M.R."/>
            <person name="Firek B.A."/>
            <person name="Baker R."/>
            <person name="Thomas B.C."/>
            <person name="Morowitz M.J."/>
            <person name="Banfield J.F."/>
        </authorList>
    </citation>
    <scope>NUCLEOTIDE SEQUENCE [LARGE SCALE GENOMIC DNA]</scope>
    <source>
        <strain evidence="3">S2_005_003_R2_43</strain>
    </source>
</reference>
<dbReference type="Proteomes" id="UP000249577">
    <property type="component" value="Unassembled WGS sequence"/>
</dbReference>
<evidence type="ECO:0000256" key="2">
    <source>
        <dbReference type="SAM" id="MobiDB-lite"/>
    </source>
</evidence>
<dbReference type="Gene3D" id="3.30.300.20">
    <property type="match status" value="1"/>
</dbReference>
<comment type="similarity">
    <text evidence="1">Belongs to the OsmC/Ohr family.</text>
</comment>
<dbReference type="InterPro" id="IPR019953">
    <property type="entry name" value="OHR"/>
</dbReference>
<dbReference type="PANTHER" id="PTHR33797">
    <property type="entry name" value="ORGANIC HYDROPEROXIDE RESISTANCE PROTEIN-LIKE"/>
    <property type="match status" value="1"/>
</dbReference>
<dbReference type="SUPFAM" id="SSF82784">
    <property type="entry name" value="OsmC-like"/>
    <property type="match status" value="1"/>
</dbReference>
<dbReference type="PANTHER" id="PTHR33797:SF2">
    <property type="entry name" value="ORGANIC HYDROPEROXIDE RESISTANCE PROTEIN-LIKE"/>
    <property type="match status" value="1"/>
</dbReference>
<dbReference type="InterPro" id="IPR036102">
    <property type="entry name" value="OsmC/Ohrsf"/>
</dbReference>
<evidence type="ECO:0000313" key="3">
    <source>
        <dbReference type="EMBL" id="PZQ17110.1"/>
    </source>
</evidence>
<dbReference type="Gene3D" id="2.20.25.10">
    <property type="match status" value="1"/>
</dbReference>
<dbReference type="NCBIfam" id="TIGR03561">
    <property type="entry name" value="organ_hyd_perox"/>
    <property type="match status" value="1"/>
</dbReference>
<dbReference type="EMBL" id="QFPN01000003">
    <property type="protein sequence ID" value="PZQ17110.1"/>
    <property type="molecule type" value="Genomic_DNA"/>
</dbReference>
<accession>A0A2W5MTW4</accession>
<organism evidence="3 4">
    <name type="scientific">Ancylobacter novellus</name>
    <name type="common">Thiobacillus novellus</name>
    <dbReference type="NCBI Taxonomy" id="921"/>
    <lineage>
        <taxon>Bacteria</taxon>
        <taxon>Pseudomonadati</taxon>
        <taxon>Pseudomonadota</taxon>
        <taxon>Alphaproteobacteria</taxon>
        <taxon>Hyphomicrobiales</taxon>
        <taxon>Xanthobacteraceae</taxon>
        <taxon>Ancylobacter</taxon>
    </lineage>
</organism>
<sequence>MKVLYRTSAQATGGGREGKSGTVDGHFSAVLSTPKELGGGGGAGTNPEQLFATGYAACFLGALRFVAGKEKVKLPDDTTVTASVGIGPRDDGTGFSIEAAIEASIPGFDKAQAEDLVAKAHVVCPYSEATRKNLDVAVTTAV</sequence>
<dbReference type="GO" id="GO:0006979">
    <property type="term" value="P:response to oxidative stress"/>
    <property type="evidence" value="ECO:0007669"/>
    <property type="project" value="InterPro"/>
</dbReference>
<comment type="caution">
    <text evidence="3">The sequence shown here is derived from an EMBL/GenBank/DDBJ whole genome shotgun (WGS) entry which is preliminary data.</text>
</comment>
<dbReference type="Pfam" id="PF02566">
    <property type="entry name" value="OsmC"/>
    <property type="match status" value="1"/>
</dbReference>
<feature type="region of interest" description="Disordered" evidence="2">
    <location>
        <begin position="1"/>
        <end position="24"/>
    </location>
</feature>
<dbReference type="InterPro" id="IPR015946">
    <property type="entry name" value="KH_dom-like_a/b"/>
</dbReference>
<name>A0A2W5MTW4_ANCNO</name>
<proteinExistence type="inferred from homology"/>
<evidence type="ECO:0000256" key="1">
    <source>
        <dbReference type="ARBA" id="ARBA00007378"/>
    </source>
</evidence>
<protein>
    <submittedName>
        <fullName evidence="3">Organic hydroperoxide resistance protein</fullName>
    </submittedName>
</protein>
<dbReference type="AlphaFoldDB" id="A0A2W5MTW4"/>